<dbReference type="EMBL" id="CM001466">
    <property type="protein sequence ID" value="EHY90010.1"/>
    <property type="molecule type" value="Genomic_DNA"/>
</dbReference>
<dbReference type="OrthoDB" id="3635014at2"/>
<dbReference type="AlphaFoldDB" id="H8GEU9"/>
<dbReference type="GO" id="GO:0005524">
    <property type="term" value="F:ATP binding"/>
    <property type="evidence" value="ECO:0007669"/>
    <property type="project" value="InterPro"/>
</dbReference>
<organism evidence="1 2">
    <name type="scientific">Saccharomonospora azurea NA-128</name>
    <dbReference type="NCBI Taxonomy" id="882081"/>
    <lineage>
        <taxon>Bacteria</taxon>
        <taxon>Bacillati</taxon>
        <taxon>Actinomycetota</taxon>
        <taxon>Actinomycetes</taxon>
        <taxon>Pseudonocardiales</taxon>
        <taxon>Pseudonocardiaceae</taxon>
        <taxon>Saccharomonospora</taxon>
    </lineage>
</organism>
<keyword evidence="2" id="KW-1185">Reference proteome</keyword>
<reference evidence="1 2" key="1">
    <citation type="journal article" date="2012" name="Stand. Genomic Sci.">
        <title>Genome sequence of the soil bacterium Saccharomonospora azurea type strain (NA-128(T)).</title>
        <authorList>
            <person name="Klenk H.P."/>
            <person name="Held B."/>
            <person name="Lucas S."/>
            <person name="Lapidus A."/>
            <person name="Copeland A."/>
            <person name="Hammon N."/>
            <person name="Pitluck S."/>
            <person name="Goodwin L.A."/>
            <person name="Han C."/>
            <person name="Tapia R."/>
            <person name="Brambilla E.M."/>
            <person name="Potter G."/>
            <person name="Land M."/>
            <person name="Ivanova N."/>
            <person name="Rohde M."/>
            <person name="Goker M."/>
            <person name="Detter J.C."/>
            <person name="Kyrpides N.C."/>
            <person name="Woyke T."/>
        </authorList>
    </citation>
    <scope>NUCLEOTIDE SEQUENCE [LARGE SCALE GENOMIC DNA]</scope>
    <source>
        <strain evidence="1 2">NA-128</strain>
    </source>
</reference>
<evidence type="ECO:0000313" key="1">
    <source>
        <dbReference type="EMBL" id="EHY90010.1"/>
    </source>
</evidence>
<sequence length="142" mass="16232">MGWLFSTRRDPNDPLQLQIAVHELGHAVVWKAVGFVIKSVVHEGDSGSVDVRWDPDNLTGYVIGCWGGFEAERRWARLHGRSARRTNSSHDIANFHHVNRALGARRLSESKARALARKHVDRHWAQIQRRAPELVRSGRIYL</sequence>
<protein>
    <submittedName>
        <fullName evidence="1">Uncharacterized protein</fullName>
    </submittedName>
</protein>
<evidence type="ECO:0000313" key="2">
    <source>
        <dbReference type="Proteomes" id="UP000004705"/>
    </source>
</evidence>
<dbReference type="GO" id="GO:0004222">
    <property type="term" value="F:metalloendopeptidase activity"/>
    <property type="evidence" value="ECO:0007669"/>
    <property type="project" value="InterPro"/>
</dbReference>
<dbReference type="SUPFAM" id="SSF140990">
    <property type="entry name" value="FtsH protease domain-like"/>
    <property type="match status" value="1"/>
</dbReference>
<dbReference type="RefSeq" id="WP_005443128.1">
    <property type="nucleotide sequence ID" value="NZ_CM001466.1"/>
</dbReference>
<dbReference type="HOGENOM" id="CLU_1821353_0_0_11"/>
<proteinExistence type="predicted"/>
<gene>
    <name evidence="1" type="ORF">SacazDRAFT_03129</name>
</gene>
<dbReference type="GO" id="GO:0004176">
    <property type="term" value="F:ATP-dependent peptidase activity"/>
    <property type="evidence" value="ECO:0007669"/>
    <property type="project" value="InterPro"/>
</dbReference>
<name>H8GEU9_9PSEU</name>
<dbReference type="InterPro" id="IPR037219">
    <property type="entry name" value="Peptidase_M41-like"/>
</dbReference>
<dbReference type="GO" id="GO:0006508">
    <property type="term" value="P:proteolysis"/>
    <property type="evidence" value="ECO:0007669"/>
    <property type="project" value="InterPro"/>
</dbReference>
<dbReference type="Proteomes" id="UP000004705">
    <property type="component" value="Chromosome"/>
</dbReference>
<accession>H8GEU9</accession>